<keyword evidence="6" id="KW-1185">Reference proteome</keyword>
<accession>A0AAN6NAT2</accession>
<evidence type="ECO:0000256" key="4">
    <source>
        <dbReference type="SAM" id="MobiDB-lite"/>
    </source>
</evidence>
<protein>
    <submittedName>
        <fullName evidence="5">Ankyrin repeat-containing domain protein</fullName>
    </submittedName>
</protein>
<evidence type="ECO:0000256" key="2">
    <source>
        <dbReference type="ARBA" id="ARBA00023043"/>
    </source>
</evidence>
<keyword evidence="2 3" id="KW-0040">ANK repeat</keyword>
<dbReference type="Gene3D" id="1.25.40.20">
    <property type="entry name" value="Ankyrin repeat-containing domain"/>
    <property type="match status" value="3"/>
</dbReference>
<feature type="region of interest" description="Disordered" evidence="4">
    <location>
        <begin position="1"/>
        <end position="53"/>
    </location>
</feature>
<dbReference type="PANTHER" id="PTHR24178">
    <property type="entry name" value="MOLTING PROTEIN MLT-4"/>
    <property type="match status" value="1"/>
</dbReference>
<organism evidence="5 6">
    <name type="scientific">Diplogelasinospora grovesii</name>
    <dbReference type="NCBI Taxonomy" id="303347"/>
    <lineage>
        <taxon>Eukaryota</taxon>
        <taxon>Fungi</taxon>
        <taxon>Dikarya</taxon>
        <taxon>Ascomycota</taxon>
        <taxon>Pezizomycotina</taxon>
        <taxon>Sordariomycetes</taxon>
        <taxon>Sordariomycetidae</taxon>
        <taxon>Sordariales</taxon>
        <taxon>Diplogelasinosporaceae</taxon>
        <taxon>Diplogelasinospora</taxon>
    </lineage>
</organism>
<dbReference type="SMART" id="SM00248">
    <property type="entry name" value="ANK"/>
    <property type="match status" value="8"/>
</dbReference>
<keyword evidence="1" id="KW-0677">Repeat</keyword>
<feature type="repeat" description="ANK" evidence="3">
    <location>
        <begin position="364"/>
        <end position="396"/>
    </location>
</feature>
<dbReference type="PROSITE" id="PS50088">
    <property type="entry name" value="ANK_REPEAT"/>
    <property type="match status" value="5"/>
</dbReference>
<proteinExistence type="predicted"/>
<dbReference type="PRINTS" id="PR01415">
    <property type="entry name" value="ANKYRIN"/>
</dbReference>
<name>A0AAN6NAT2_9PEZI</name>
<evidence type="ECO:0000256" key="1">
    <source>
        <dbReference type="ARBA" id="ARBA00022737"/>
    </source>
</evidence>
<feature type="compositionally biased region" description="Low complexity" evidence="4">
    <location>
        <begin position="26"/>
        <end position="37"/>
    </location>
</feature>
<dbReference type="InterPro" id="IPR036770">
    <property type="entry name" value="Ankyrin_rpt-contain_sf"/>
</dbReference>
<gene>
    <name evidence="5" type="ORF">QBC46DRAFT_97895</name>
</gene>
<dbReference type="Pfam" id="PF12796">
    <property type="entry name" value="Ank_2"/>
    <property type="match status" value="3"/>
</dbReference>
<feature type="repeat" description="ANK" evidence="3">
    <location>
        <begin position="161"/>
        <end position="193"/>
    </location>
</feature>
<reference evidence="6" key="1">
    <citation type="journal article" date="2023" name="Mol. Phylogenet. Evol.">
        <title>Genome-scale phylogeny and comparative genomics of the fungal order Sordariales.</title>
        <authorList>
            <person name="Hensen N."/>
            <person name="Bonometti L."/>
            <person name="Westerberg I."/>
            <person name="Brannstrom I.O."/>
            <person name="Guillou S."/>
            <person name="Cros-Aarteil S."/>
            <person name="Calhoun S."/>
            <person name="Haridas S."/>
            <person name="Kuo A."/>
            <person name="Mondo S."/>
            <person name="Pangilinan J."/>
            <person name="Riley R."/>
            <person name="LaButti K."/>
            <person name="Andreopoulos B."/>
            <person name="Lipzen A."/>
            <person name="Chen C."/>
            <person name="Yan M."/>
            <person name="Daum C."/>
            <person name="Ng V."/>
            <person name="Clum A."/>
            <person name="Steindorff A."/>
            <person name="Ohm R.A."/>
            <person name="Martin F."/>
            <person name="Silar P."/>
            <person name="Natvig D.O."/>
            <person name="Lalanne C."/>
            <person name="Gautier V."/>
            <person name="Ament-Velasquez S.L."/>
            <person name="Kruys A."/>
            <person name="Hutchinson M.I."/>
            <person name="Powell A.J."/>
            <person name="Barry K."/>
            <person name="Miller A.N."/>
            <person name="Grigoriev I.V."/>
            <person name="Debuchy R."/>
            <person name="Gladieux P."/>
            <person name="Hiltunen Thoren M."/>
            <person name="Johannesson H."/>
        </authorList>
    </citation>
    <scope>NUCLEOTIDE SEQUENCE [LARGE SCALE GENOMIC DNA]</scope>
    <source>
        <strain evidence="6">CBS 340.73</strain>
    </source>
</reference>
<dbReference type="Proteomes" id="UP001303473">
    <property type="component" value="Unassembled WGS sequence"/>
</dbReference>
<feature type="repeat" description="ANK" evidence="3">
    <location>
        <begin position="89"/>
        <end position="121"/>
    </location>
</feature>
<feature type="repeat" description="ANK" evidence="3">
    <location>
        <begin position="283"/>
        <end position="315"/>
    </location>
</feature>
<comment type="caution">
    <text evidence="5">The sequence shown here is derived from an EMBL/GenBank/DDBJ whole genome shotgun (WGS) entry which is preliminary data.</text>
</comment>
<dbReference type="InterPro" id="IPR002110">
    <property type="entry name" value="Ankyrin_rpt"/>
</dbReference>
<dbReference type="EMBL" id="MU853781">
    <property type="protein sequence ID" value="KAK3941624.1"/>
    <property type="molecule type" value="Genomic_DNA"/>
</dbReference>
<dbReference type="AlphaFoldDB" id="A0AAN6NAT2"/>
<evidence type="ECO:0000256" key="3">
    <source>
        <dbReference type="PROSITE-ProRule" id="PRU00023"/>
    </source>
</evidence>
<feature type="repeat" description="ANK" evidence="3">
    <location>
        <begin position="243"/>
        <end position="275"/>
    </location>
</feature>
<dbReference type="SUPFAM" id="SSF48403">
    <property type="entry name" value="Ankyrin repeat"/>
    <property type="match status" value="1"/>
</dbReference>
<evidence type="ECO:0000313" key="6">
    <source>
        <dbReference type="Proteomes" id="UP001303473"/>
    </source>
</evidence>
<sequence>MSSSKDGASGKKRKSLFGTDWKHLFKPTPKSTSGPSPAVLQLPDTFQDGNRAEKPSKVLPTVHHAVRGGTLSIVKQVITPENLTAVDDQGMTPLALAVLHGHLPVVKYLLDAGASPDPEHNNGESLMCFAAMNQHVNVVRWLASEAALTASSDIINAPDLAGQTALHLSVVRPNIEVIKALLEAGANPNLQAGTKNELNSQGHGLGTPLGYAVDVNVPQTPATRLAIVKLLLQHGAHHLPRAEGLYPIHEAASGRWPEVLKALLDAGIEVDMQTAEPDGDVMRGATPLHYACGQGSLEVVQTLLNRGADKTRVNAMKETMLHWAAASEHADAPAIIKLLLGLKPNGSVVKPIITPPQVNARTARGGTPLHCAAHKGLKANVQTLLLMGADPKAYADNHHFIKMLDITGTPEQLARLAGHDDVADCIAEWITPGTEGTAV</sequence>
<dbReference type="PROSITE" id="PS50297">
    <property type="entry name" value="ANK_REP_REGION"/>
    <property type="match status" value="5"/>
</dbReference>
<evidence type="ECO:0000313" key="5">
    <source>
        <dbReference type="EMBL" id="KAK3941624.1"/>
    </source>
</evidence>